<evidence type="ECO:0000313" key="1">
    <source>
        <dbReference type="EMBL" id="CDN53005.1"/>
    </source>
</evidence>
<dbReference type="Proteomes" id="UP000028186">
    <property type="component" value="Chromosome I"/>
</dbReference>
<dbReference type="RefSeq" id="WP_051899661.1">
    <property type="nucleotide sequence ID" value="NZ_HG938355.1"/>
</dbReference>
<dbReference type="HOGENOM" id="CLU_126566_0_0_5"/>
<dbReference type="eggNOG" id="ENOG5031IW7">
    <property type="taxonomic scope" value="Bacteria"/>
</dbReference>
<dbReference type="EMBL" id="HG938355">
    <property type="protein sequence ID" value="CDN53005.1"/>
    <property type="molecule type" value="Genomic_DNA"/>
</dbReference>
<name>A0A068T6Q6_NEOGA</name>
<organism evidence="1 2">
    <name type="scientific">Neorhizobium galegae bv. officinalis bv. officinalis str. HAMBI 1141</name>
    <dbReference type="NCBI Taxonomy" id="1028801"/>
    <lineage>
        <taxon>Bacteria</taxon>
        <taxon>Pseudomonadati</taxon>
        <taxon>Pseudomonadota</taxon>
        <taxon>Alphaproteobacteria</taxon>
        <taxon>Hyphomicrobiales</taxon>
        <taxon>Rhizobiaceae</taxon>
        <taxon>Rhizobium/Agrobacterium group</taxon>
        <taxon>Neorhizobium</taxon>
    </lineage>
</organism>
<evidence type="ECO:0008006" key="3">
    <source>
        <dbReference type="Google" id="ProtNLM"/>
    </source>
</evidence>
<accession>A0A068T6Q6</accession>
<gene>
    <name evidence="1" type="ORF">RG1141_CH06440</name>
</gene>
<dbReference type="AlphaFoldDB" id="A0A068T6Q6"/>
<reference evidence="2" key="1">
    <citation type="journal article" date="2014" name="BMC Genomics">
        <title>Genome sequencing of two Neorhizobium galegae strains reveals a noeT gene responsible for the unusual acetylation of the nodulation factors.</title>
        <authorList>
            <person name="Osterman J."/>
            <person name="Marsh J."/>
            <person name="Laine P.K."/>
            <person name="Zeng Z."/>
            <person name="Alatalo E."/>
            <person name="Sullivan J.T."/>
            <person name="Young J.P."/>
            <person name="Thomas-Oates J."/>
            <person name="Paulin L."/>
            <person name="Lindstrom K."/>
        </authorList>
    </citation>
    <scope>NUCLEOTIDE SEQUENCE [LARGE SCALE GENOMIC DNA]</scope>
    <source>
        <strain evidence="2">HAMBI 1141</strain>
    </source>
</reference>
<proteinExistence type="predicted"/>
<dbReference type="KEGG" id="ngl:RG1141_CH06440"/>
<evidence type="ECO:0000313" key="2">
    <source>
        <dbReference type="Proteomes" id="UP000028186"/>
    </source>
</evidence>
<dbReference type="PATRIC" id="fig|1028801.3.peg.655"/>
<protein>
    <recommendedName>
        <fullName evidence="3">PemK-like protein</fullName>
    </recommendedName>
</protein>
<sequence>MKIPLSAPVGSIVAYEYLWHSQSGTRDDGEKTRPAVIVLSAVRDGSKEIVYCLGISHSEPKSHQRALPLPTKLLRYLGLSEEPSWAYTDQLNVFIWPGPDLRPASWLSSRPHTDDSCLIGHLPSDWFESLKMHLGESRQLGKLAAIKRSE</sequence>